<dbReference type="EC" id="3.2.1.1" evidence="4"/>
<dbReference type="PANTHER" id="PTHR10357">
    <property type="entry name" value="ALPHA-AMYLASE FAMILY MEMBER"/>
    <property type="match status" value="1"/>
</dbReference>
<dbReference type="GO" id="GO:0009313">
    <property type="term" value="P:oligosaccharide catabolic process"/>
    <property type="evidence" value="ECO:0007669"/>
    <property type="project" value="TreeGrafter"/>
</dbReference>
<dbReference type="HOGENOM" id="CLU_023351_0_0_12"/>
<dbReference type="SUPFAM" id="SSF51445">
    <property type="entry name" value="(Trans)glycosidases"/>
    <property type="match status" value="1"/>
</dbReference>
<keyword evidence="4" id="KW-0378">Hydrolase</keyword>
<protein>
    <submittedName>
        <fullName evidence="4">Alpha-amylase</fullName>
        <ecNumber evidence="4">3.2.1.1</ecNumber>
    </submittedName>
</protein>
<dbReference type="PANTHER" id="PTHR10357:SF205">
    <property type="entry name" value="O-GLYCOSYL HYDROLASE FAMILY 13"/>
    <property type="match status" value="1"/>
</dbReference>
<dbReference type="InterPro" id="IPR006047">
    <property type="entry name" value="GH13_cat_dom"/>
</dbReference>
<feature type="region of interest" description="Disordered" evidence="1">
    <location>
        <begin position="232"/>
        <end position="264"/>
    </location>
</feature>
<dbReference type="Gene3D" id="3.20.20.80">
    <property type="entry name" value="Glycosidases"/>
    <property type="match status" value="2"/>
</dbReference>
<dbReference type="eggNOG" id="COG0366">
    <property type="taxonomic scope" value="Bacteria"/>
</dbReference>
<feature type="chain" id="PRO_5004741889" evidence="2">
    <location>
        <begin position="26"/>
        <end position="635"/>
    </location>
</feature>
<name>V5WEL3_9SPIO</name>
<gene>
    <name evidence="4" type="ORF">L21SP2_0626</name>
</gene>
<keyword evidence="5" id="KW-1185">Reference proteome</keyword>
<dbReference type="AlphaFoldDB" id="V5WEL3"/>
<sequence length="635" mass="70666">MKRIIQICGQILVLLSVILIAAACASTGGDQLPPPPSAPAPDPNEDLSGLEDNKLIIYQVMTRLFGNTNNTNALHGTLEENGVGKFNDFTPEALNEIRSMGFNHIWYTGVIEHATMTDWTDYGIELDDADVIKGIAGSPYAIKDYYDVNPMLAENVDARLDEFRALIQRSHDAGLKVIIDLVGNHVARDYESDVLPGLDRGVSDLGAEDDPGLAFHRDNNFYYLQDGNFQVPSGHDPMGPSRTHPLEDGSFDESPAKATGNDVFSPSPSINDWFETVKLNYGRNFSGGSDASFDPPPSTWIKMLDIMRYWLEMGVDGFRVDMAEMVPVEFWQWSIPQVKEEFPESTFIAEIYNVQQYRPYIEQGNFDVLYDKVGLYDALVPLIKGGGSLVRLQNALRDAQGIRPNMLYFLENHDEMRIASSGFAGDPRAALPAMLMSATISSGPVMVYFGQELGVAADGPEGFGGDDNRTTIFDYWGVPEYQAWVNGGAFDGGGLTEEQKQLRERYRQILQLAGSSHAVRNGSYYELHFANKANQSDGYDQRRMFSYARISEEEALLFIFNFDDEPKDFIFKVPSTALELAGLEAADEILLTDLYSETMQQISAEELTNRTDSARGARFTLEPMEATVLRMEASE</sequence>
<dbReference type="Proteomes" id="UP000018680">
    <property type="component" value="Chromosome"/>
</dbReference>
<dbReference type="SMART" id="SM00642">
    <property type="entry name" value="Aamy"/>
    <property type="match status" value="1"/>
</dbReference>
<reference evidence="4 5" key="1">
    <citation type="journal article" date="2015" name="Stand. Genomic Sci.">
        <title>Complete genome sequence and description of Salinispira pacifica gen. nov., sp. nov., a novel spirochaete isolated form a hypersaline microbial mat.</title>
        <authorList>
            <person name="Ben Hania W."/>
            <person name="Joseph M."/>
            <person name="Schumann P."/>
            <person name="Bunk B."/>
            <person name="Fiebig A."/>
            <person name="Sproer C."/>
            <person name="Klenk H.P."/>
            <person name="Fardeau M.L."/>
            <person name="Spring S."/>
        </authorList>
    </citation>
    <scope>NUCLEOTIDE SEQUENCE [LARGE SCALE GENOMIC DNA]</scope>
    <source>
        <strain evidence="4 5">L21-RPul-D2</strain>
    </source>
</reference>
<dbReference type="GO" id="GO:0004556">
    <property type="term" value="F:alpha-amylase activity"/>
    <property type="evidence" value="ECO:0007669"/>
    <property type="project" value="UniProtKB-EC"/>
</dbReference>
<dbReference type="PATRIC" id="fig|1307761.3.peg.626"/>
<dbReference type="KEGG" id="slr:L21SP2_0626"/>
<keyword evidence="4" id="KW-0326">Glycosidase</keyword>
<evidence type="ECO:0000259" key="3">
    <source>
        <dbReference type="SMART" id="SM00642"/>
    </source>
</evidence>
<dbReference type="CDD" id="cd11349">
    <property type="entry name" value="AmyAc_3"/>
    <property type="match status" value="1"/>
</dbReference>
<evidence type="ECO:0000256" key="2">
    <source>
        <dbReference type="SAM" id="SignalP"/>
    </source>
</evidence>
<evidence type="ECO:0000256" key="1">
    <source>
        <dbReference type="SAM" id="MobiDB-lite"/>
    </source>
</evidence>
<dbReference type="InterPro" id="IPR017853">
    <property type="entry name" value="GH"/>
</dbReference>
<evidence type="ECO:0000313" key="4">
    <source>
        <dbReference type="EMBL" id="AHC14055.1"/>
    </source>
</evidence>
<accession>V5WEL3</accession>
<feature type="domain" description="Glycosyl hydrolase family 13 catalytic" evidence="3">
    <location>
        <begin position="59"/>
        <end position="491"/>
    </location>
</feature>
<dbReference type="PROSITE" id="PS51257">
    <property type="entry name" value="PROKAR_LIPOPROTEIN"/>
    <property type="match status" value="1"/>
</dbReference>
<dbReference type="Pfam" id="PF00128">
    <property type="entry name" value="Alpha-amylase"/>
    <property type="match status" value="1"/>
</dbReference>
<dbReference type="EMBL" id="CP006939">
    <property type="protein sequence ID" value="AHC14055.1"/>
    <property type="molecule type" value="Genomic_DNA"/>
</dbReference>
<evidence type="ECO:0000313" key="5">
    <source>
        <dbReference type="Proteomes" id="UP000018680"/>
    </source>
</evidence>
<proteinExistence type="predicted"/>
<feature type="signal peptide" evidence="2">
    <location>
        <begin position="1"/>
        <end position="25"/>
    </location>
</feature>
<dbReference type="OrthoDB" id="9761875at2"/>
<dbReference type="RefSeq" id="WP_024266987.1">
    <property type="nucleotide sequence ID" value="NC_023035.1"/>
</dbReference>
<organism evidence="4 5">
    <name type="scientific">Salinispira pacifica</name>
    <dbReference type="NCBI Taxonomy" id="1307761"/>
    <lineage>
        <taxon>Bacteria</taxon>
        <taxon>Pseudomonadati</taxon>
        <taxon>Spirochaetota</taxon>
        <taxon>Spirochaetia</taxon>
        <taxon>Spirochaetales</taxon>
        <taxon>Spirochaetaceae</taxon>
        <taxon>Salinispira</taxon>
    </lineage>
</organism>
<dbReference type="STRING" id="1307761.L21SP2_0626"/>
<keyword evidence="2" id="KW-0732">Signal</keyword>